<dbReference type="Gene3D" id="1.25.40.10">
    <property type="entry name" value="Tetratricopeptide repeat domain"/>
    <property type="match status" value="5"/>
</dbReference>
<accession>A0ABM0XQD0</accession>
<name>A0ABM0XQD0_CAMSA</name>
<proteinExistence type="predicted"/>
<reference evidence="3" key="1">
    <citation type="journal article" date="2014" name="Nat. Commun.">
        <title>The emerging biofuel crop Camelina sativa retains a highly undifferentiated hexaploid genome structure.</title>
        <authorList>
            <person name="Kagale S."/>
            <person name="Koh C."/>
            <person name="Nixon J."/>
            <person name="Bollina V."/>
            <person name="Clarke W.E."/>
            <person name="Tuteja R."/>
            <person name="Spillane C."/>
            <person name="Robinson S.J."/>
            <person name="Links M.G."/>
            <person name="Clarke C."/>
            <person name="Higgins E.E."/>
            <person name="Huebert T."/>
            <person name="Sharpe A.G."/>
            <person name="Parkin I.A."/>
        </authorList>
    </citation>
    <scope>NUCLEOTIDE SEQUENCE [LARGE SCALE GENOMIC DNA]</scope>
    <source>
        <strain evidence="3">cv. DH55</strain>
    </source>
</reference>
<evidence type="ECO:0000256" key="1">
    <source>
        <dbReference type="ARBA" id="ARBA00022737"/>
    </source>
</evidence>
<evidence type="ECO:0000313" key="4">
    <source>
        <dbReference type="RefSeq" id="XP_010489336.1"/>
    </source>
</evidence>
<dbReference type="PANTHER" id="PTHR47926">
    <property type="entry name" value="PENTATRICOPEPTIDE REPEAT-CONTAINING PROTEIN"/>
    <property type="match status" value="1"/>
</dbReference>
<dbReference type="Pfam" id="PF01535">
    <property type="entry name" value="PPR"/>
    <property type="match status" value="5"/>
</dbReference>
<feature type="repeat" description="PPR" evidence="2">
    <location>
        <begin position="509"/>
        <end position="543"/>
    </location>
</feature>
<dbReference type="Proteomes" id="UP000694864">
    <property type="component" value="Chromosome 19"/>
</dbReference>
<dbReference type="InterPro" id="IPR002885">
    <property type="entry name" value="PPR_rpt"/>
</dbReference>
<feature type="repeat" description="PPR" evidence="2">
    <location>
        <begin position="544"/>
        <end position="578"/>
    </location>
</feature>
<keyword evidence="1" id="KW-0677">Repeat</keyword>
<dbReference type="GeneID" id="104767022"/>
<reference evidence="4" key="2">
    <citation type="submission" date="2025-08" db="UniProtKB">
        <authorList>
            <consortium name="RefSeq"/>
        </authorList>
    </citation>
    <scope>IDENTIFICATION</scope>
    <source>
        <tissue evidence="4">Leaf</tissue>
    </source>
</reference>
<dbReference type="PANTHER" id="PTHR47926:SF452">
    <property type="entry name" value="PENTATRICOPEPTIDE REPEAT-CONTAINING PROTEIN"/>
    <property type="match status" value="1"/>
</dbReference>
<gene>
    <name evidence="4" type="primary">LOC104767022</name>
</gene>
<dbReference type="InterPro" id="IPR011990">
    <property type="entry name" value="TPR-like_helical_dom_sf"/>
</dbReference>
<dbReference type="RefSeq" id="XP_010489336.1">
    <property type="nucleotide sequence ID" value="XM_010491034.1"/>
</dbReference>
<feature type="repeat" description="PPR" evidence="2">
    <location>
        <begin position="409"/>
        <end position="443"/>
    </location>
</feature>
<dbReference type="NCBIfam" id="TIGR00756">
    <property type="entry name" value="PPR"/>
    <property type="match status" value="5"/>
</dbReference>
<keyword evidence="3" id="KW-1185">Reference proteome</keyword>
<evidence type="ECO:0000256" key="2">
    <source>
        <dbReference type="PROSITE-ProRule" id="PRU00708"/>
    </source>
</evidence>
<organism evidence="3 4">
    <name type="scientific">Camelina sativa</name>
    <name type="common">False flax</name>
    <name type="synonym">Myagrum sativum</name>
    <dbReference type="NCBI Taxonomy" id="90675"/>
    <lineage>
        <taxon>Eukaryota</taxon>
        <taxon>Viridiplantae</taxon>
        <taxon>Streptophyta</taxon>
        <taxon>Embryophyta</taxon>
        <taxon>Tracheophyta</taxon>
        <taxon>Spermatophyta</taxon>
        <taxon>Magnoliopsida</taxon>
        <taxon>eudicotyledons</taxon>
        <taxon>Gunneridae</taxon>
        <taxon>Pentapetalae</taxon>
        <taxon>rosids</taxon>
        <taxon>malvids</taxon>
        <taxon>Brassicales</taxon>
        <taxon>Brassicaceae</taxon>
        <taxon>Camelineae</taxon>
        <taxon>Camelina</taxon>
    </lineage>
</organism>
<feature type="repeat" description="PPR" evidence="2">
    <location>
        <begin position="308"/>
        <end position="342"/>
    </location>
</feature>
<evidence type="ECO:0000313" key="3">
    <source>
        <dbReference type="Proteomes" id="UP000694864"/>
    </source>
</evidence>
<dbReference type="PROSITE" id="PS51375">
    <property type="entry name" value="PPR"/>
    <property type="match status" value="5"/>
</dbReference>
<dbReference type="Pfam" id="PF13041">
    <property type="entry name" value="PPR_2"/>
    <property type="match status" value="2"/>
</dbReference>
<protein>
    <submittedName>
        <fullName evidence="4">Pentatricopeptide repeat-containing protein At2g17210</fullName>
    </submittedName>
</protein>
<dbReference type="InterPro" id="IPR046960">
    <property type="entry name" value="PPR_At4g14850-like_plant"/>
</dbReference>
<feature type="repeat" description="PPR" evidence="2">
    <location>
        <begin position="110"/>
        <end position="144"/>
    </location>
</feature>
<sequence>MGSHLCSKLEALSSKIKQASVNGRWREVLTGYSEIQRAGIQFNDPFVFPIVFKACAKLSWLFQGRCIQASLLKRGFESFVSVGNSIADFYMKCGDLSSAIREFDCMTWRDSVSWNIIVFGLLDHGFEEEGLWWFSKSRVWGFEPNVSTLVLVIRSLRLDGEEIHGYVIRSGFCGISSVQNSVLCMYSECDSSSARKLFDEMSERDVISWSVVIRSYVQSQEPVLGLKLFREMVNEAKTEPDCVTVTSVLKACAVLEDTDVGRSVHGFSIRRGFDLVDVFVRNSLIDMYAKVFDVDSAFRVFDETTCRNIVSWNSILAGFVHNQRYDEALEMFRLMGKEAVEVDEVTLVTLLQVCKFFEQPLPCKSIHCVIIRHGYESNEVALSSLMDAYTSCSLVDDARTVLDSMRYKDVVSCSILISGLARSGRPYEAISIFCQMRDCKSNAITVINLLNACSVSADLRKSKWGHGIAIRRGLAISDISVDTSIVDAYAKCGAIEMARRAFDQIPSKNVVSWTVVISAYAINGLPDKALASFEEMKQKGYTPNAVTYLAALSACNHGGLVEKGLMIFKSMVEKDHKPSLQHYSCIVDMLSRAGEIDTAMELIKNLPKDVKAGASSWGSILSGCRNHLKNGIITSEAVAEVLELEPLCSSGYLLASSVFAAEKSWGDVAIMRRLVKERKVRVVAGYSMVLEGSIARRFLAGDKLSQSDSELNDVVHSLHRCMRLDDTIEQSNIGLLGLCD</sequence>